<dbReference type="Gene3D" id="3.90.1170.50">
    <property type="entry name" value="Aldehyde oxidase/xanthine dehydrogenase, a/b hammerhead"/>
    <property type="match status" value="1"/>
</dbReference>
<evidence type="ECO:0000313" key="3">
    <source>
        <dbReference type="EMBL" id="NML46693.1"/>
    </source>
</evidence>
<keyword evidence="4" id="KW-1185">Reference proteome</keyword>
<feature type="region of interest" description="Disordered" evidence="1">
    <location>
        <begin position="156"/>
        <end position="176"/>
    </location>
</feature>
<dbReference type="GO" id="GO:0016491">
    <property type="term" value="F:oxidoreductase activity"/>
    <property type="evidence" value="ECO:0007669"/>
    <property type="project" value="InterPro"/>
</dbReference>
<dbReference type="Pfam" id="PF02738">
    <property type="entry name" value="MoCoBD_1"/>
    <property type="match status" value="1"/>
</dbReference>
<dbReference type="SUPFAM" id="SSF56003">
    <property type="entry name" value="Molybdenum cofactor-binding domain"/>
    <property type="match status" value="1"/>
</dbReference>
<dbReference type="Pfam" id="PF01315">
    <property type="entry name" value="Ald_Xan_dh_C"/>
    <property type="match status" value="1"/>
</dbReference>
<dbReference type="GO" id="GO:0005506">
    <property type="term" value="F:iron ion binding"/>
    <property type="evidence" value="ECO:0007669"/>
    <property type="project" value="InterPro"/>
</dbReference>
<organism evidence="3 4">
    <name type="scientific">Ramlibacter agri</name>
    <dbReference type="NCBI Taxonomy" id="2728837"/>
    <lineage>
        <taxon>Bacteria</taxon>
        <taxon>Pseudomonadati</taxon>
        <taxon>Pseudomonadota</taxon>
        <taxon>Betaproteobacteria</taxon>
        <taxon>Burkholderiales</taxon>
        <taxon>Comamonadaceae</taxon>
        <taxon>Ramlibacter</taxon>
    </lineage>
</organism>
<dbReference type="EMBL" id="JABBFX010000002">
    <property type="protein sequence ID" value="NML46693.1"/>
    <property type="molecule type" value="Genomic_DNA"/>
</dbReference>
<proteinExistence type="predicted"/>
<dbReference type="InterPro" id="IPR036856">
    <property type="entry name" value="Ald_Oxase/Xan_DH_a/b_sf"/>
</dbReference>
<feature type="region of interest" description="Disordered" evidence="1">
    <location>
        <begin position="1"/>
        <end position="26"/>
    </location>
</feature>
<dbReference type="InterPro" id="IPR037165">
    <property type="entry name" value="AldOxase/xan_DH_Mopterin-bd_sf"/>
</dbReference>
<comment type="caution">
    <text evidence="3">The sequence shown here is derived from an EMBL/GenBank/DDBJ whole genome shotgun (WGS) entry which is preliminary data.</text>
</comment>
<gene>
    <name evidence="3" type="ORF">HHL11_23310</name>
</gene>
<evidence type="ECO:0000313" key="4">
    <source>
        <dbReference type="Proteomes" id="UP000541185"/>
    </source>
</evidence>
<evidence type="ECO:0000256" key="1">
    <source>
        <dbReference type="SAM" id="MobiDB-lite"/>
    </source>
</evidence>
<evidence type="ECO:0000259" key="2">
    <source>
        <dbReference type="SMART" id="SM01008"/>
    </source>
</evidence>
<feature type="domain" description="Aldehyde oxidase/xanthine dehydrogenase a/b hammerhead" evidence="2">
    <location>
        <begin position="34"/>
        <end position="147"/>
    </location>
</feature>
<dbReference type="RefSeq" id="WP_169420944.1">
    <property type="nucleotide sequence ID" value="NZ_JABBFX010000002.1"/>
</dbReference>
<dbReference type="PANTHER" id="PTHR11908">
    <property type="entry name" value="XANTHINE DEHYDROGENASE"/>
    <property type="match status" value="1"/>
</dbReference>
<dbReference type="SUPFAM" id="SSF54665">
    <property type="entry name" value="CO dehydrogenase molybdoprotein N-domain-like"/>
    <property type="match status" value="1"/>
</dbReference>
<dbReference type="SMART" id="SM01008">
    <property type="entry name" value="Ald_Xan_dh_C"/>
    <property type="match status" value="1"/>
</dbReference>
<protein>
    <submittedName>
        <fullName evidence="3">Xanthine dehydrogenase family protein molybdopterin-binding subunit</fullName>
    </submittedName>
</protein>
<reference evidence="3 4" key="1">
    <citation type="submission" date="2020-04" db="EMBL/GenBank/DDBJ databases">
        <title>Ramlibacter sp. G-1-2-2 isolated from soil.</title>
        <authorList>
            <person name="Dahal R.H."/>
        </authorList>
    </citation>
    <scope>NUCLEOTIDE SEQUENCE [LARGE SCALE GENOMIC DNA]</scope>
    <source>
        <strain evidence="3 4">G-1-2-2</strain>
    </source>
</reference>
<dbReference type="InterPro" id="IPR000674">
    <property type="entry name" value="Ald_Oxase/Xan_DH_a/b"/>
</dbReference>
<dbReference type="PANTHER" id="PTHR11908:SF123">
    <property type="entry name" value="ALDEHYDE OXIDOREDUCTASE MOLYBDENUM-BINDING SUBUNIT PAOC"/>
    <property type="match status" value="1"/>
</dbReference>
<name>A0A848HDT0_9BURK</name>
<dbReference type="Proteomes" id="UP000541185">
    <property type="component" value="Unassembled WGS sequence"/>
</dbReference>
<dbReference type="InterPro" id="IPR046867">
    <property type="entry name" value="AldOxase/xan_DH_MoCoBD2"/>
</dbReference>
<dbReference type="AlphaFoldDB" id="A0A848HDT0"/>
<dbReference type="InterPro" id="IPR008274">
    <property type="entry name" value="AldOxase/xan_DH_MoCoBD1"/>
</dbReference>
<dbReference type="InterPro" id="IPR016208">
    <property type="entry name" value="Ald_Oxase/xanthine_DH-like"/>
</dbReference>
<sequence length="742" mass="79695">MEMKQPAGHNALDDNRQGLVGRPLDRVDGVPKVTGRAPYAYEVRAPARPAYGYLVEASIAKGRVAGVDTSAAERAPGVVLVWTHRNAPKQAPFGPMNLEDRFARAKPQLNDDRVQYYGEPVAFVVAESFEQARAAAQLVRVTYAPERGDYELQKNLAQAQKPKPSNGREPDSASGDFDAAFAAAPVQVDARYTTPVHIHAQMEPHASTAWWEGDRVVVNCSSQLLESAQKCVANTLQIPNEKVRILSRYIGGGFGGKLPIYGDAILAALASRQLNRPVKTALTRQQMFHLTTHRSDTVQRLRLGATRDGVLTAFGHEAWSHTARFDDFYESAAMVGRSLYAAPNRMTKNRVAHLDLPVSDSCRAPGEAVGMPALECAMDELAVQLGMDPIALRLRNEPKQDPEKHIPFSSRQLVACMHEGAKRFGWDLRHTQPGQQREGRWLVGMGMAAASRGNFLRPSKCKVHIDGNGMLTAKMSMTDIGTGSYTVFTQVAAEMLGLPPAQVSMQLGDSDFPETAGSGGSFGAASAGSALYDACDKLRTKLAQSAGIDPAQARFADGKITGCGKTATLATLAGASGIEADGEIQPGDMMKKYSQQAYGAFFAEVAVDTESGEVRVRRMLGVFAAGRILNAKTARSQAIGGMIWGVGETLHEEAVLDARHGCFANHDLAEYHVPAHADIPALDAYYLPEVDDKTNPLKIKGVGELGISGAGAAIANAIYNACGVRVRDFPITLDKVLAGMSA</sequence>
<dbReference type="Pfam" id="PF20256">
    <property type="entry name" value="MoCoBD_2"/>
    <property type="match status" value="1"/>
</dbReference>
<accession>A0A848HDT0</accession>
<dbReference type="Gene3D" id="3.30.365.10">
    <property type="entry name" value="Aldehyde oxidase/xanthine dehydrogenase, molybdopterin binding domain"/>
    <property type="match status" value="4"/>
</dbReference>